<evidence type="ECO:0000259" key="3">
    <source>
        <dbReference type="SMART" id="SM00419"/>
    </source>
</evidence>
<keyword evidence="4" id="KW-0808">Transferase</keyword>
<dbReference type="PANTHER" id="PTHR18964">
    <property type="entry name" value="ROK (REPRESSOR, ORF, KINASE) FAMILY"/>
    <property type="match status" value="1"/>
</dbReference>
<gene>
    <name evidence="4" type="ORF">CHR90_11565</name>
</gene>
<dbReference type="GO" id="GO:0003700">
    <property type="term" value="F:DNA-binding transcription factor activity"/>
    <property type="evidence" value="ECO:0007669"/>
    <property type="project" value="InterPro"/>
</dbReference>
<comment type="similarity">
    <text evidence="1">Belongs to the ROK (NagC/XylR) family.</text>
</comment>
<dbReference type="GO" id="GO:0016301">
    <property type="term" value="F:kinase activity"/>
    <property type="evidence" value="ECO:0007669"/>
    <property type="project" value="UniProtKB-KW"/>
</dbReference>
<dbReference type="OrthoDB" id="49685at2"/>
<keyword evidence="5" id="KW-1185">Reference proteome</keyword>
<dbReference type="PANTHER" id="PTHR18964:SF149">
    <property type="entry name" value="BIFUNCTIONAL UDP-N-ACETYLGLUCOSAMINE 2-EPIMERASE_N-ACETYLMANNOSAMINE KINASE"/>
    <property type="match status" value="1"/>
</dbReference>
<dbReference type="Pfam" id="PF12802">
    <property type="entry name" value="MarR_2"/>
    <property type="match status" value="1"/>
</dbReference>
<dbReference type="InterPro" id="IPR036390">
    <property type="entry name" value="WH_DNA-bd_sf"/>
</dbReference>
<dbReference type="Gene3D" id="3.30.420.40">
    <property type="match status" value="2"/>
</dbReference>
<sequence length="403" mass="43017">MMVLNANSQEPGVDPAGRKSSGGLTLNERLMLSLVRRHGGLPKAEIARMTGLSPQTASVTMRRLEDDQLLVRGERQRGRVGQPSTPLALNPDGVFALGLKVGRRSAELLLLNFVGTVRQVLREAYAWPSPEGIARFVAQGVPALTETLAPDLRGRIAGLGVAIPFELWLWGDIVGADMQAWRDTDLVHLLAEVQPYPVFVENDATAACGAELTFGQGADYPDFIYFFVGYFIGGGVVLNGTVYRGRTGNAGAVGSMPVRSPTQKWGQLINVASLFTLEQALKAAGEDPSRLWRTPDDWDDLGSVLDAWIAMAADNLAQAIAAACSVIDFSAAILDGAFPVAVRERLVAATRAAMGRLDLQGIVAPQIVEGTAGSMARAIGGASLPLFDSYLLDPKVTLKEPVR</sequence>
<protein>
    <submittedName>
        <fullName evidence="4">Sugar kinase</fullName>
    </submittedName>
</protein>
<dbReference type="AlphaFoldDB" id="A0A255XPH7"/>
<dbReference type="RefSeq" id="WP_094409142.1">
    <property type="nucleotide sequence ID" value="NZ_BMJZ01000001.1"/>
</dbReference>
<dbReference type="EMBL" id="NOXS01000032">
    <property type="protein sequence ID" value="OYQ18878.1"/>
    <property type="molecule type" value="Genomic_DNA"/>
</dbReference>
<accession>A0A255XPH7</accession>
<dbReference type="SUPFAM" id="SSF53067">
    <property type="entry name" value="Actin-like ATPase domain"/>
    <property type="match status" value="1"/>
</dbReference>
<reference evidence="4 5" key="1">
    <citation type="submission" date="2017-07" db="EMBL/GenBank/DDBJ databases">
        <title>Elstera cyanobacteriorum sp. nov., a novel bacterium isolated from cyanobacterial aggregates in a eutrophic lake.</title>
        <authorList>
            <person name="Cai H."/>
        </authorList>
    </citation>
    <scope>NUCLEOTIDE SEQUENCE [LARGE SCALE GENOMIC DNA]</scope>
    <source>
        <strain evidence="4 5">TH019</strain>
    </source>
</reference>
<evidence type="ECO:0000313" key="4">
    <source>
        <dbReference type="EMBL" id="OYQ18878.1"/>
    </source>
</evidence>
<dbReference type="SUPFAM" id="SSF46785">
    <property type="entry name" value="Winged helix' DNA-binding domain"/>
    <property type="match status" value="1"/>
</dbReference>
<feature type="domain" description="HTH crp-type" evidence="3">
    <location>
        <begin position="28"/>
        <end position="82"/>
    </location>
</feature>
<evidence type="ECO:0000256" key="1">
    <source>
        <dbReference type="ARBA" id="ARBA00006479"/>
    </source>
</evidence>
<dbReference type="InterPro" id="IPR036388">
    <property type="entry name" value="WH-like_DNA-bd_sf"/>
</dbReference>
<proteinExistence type="inferred from homology"/>
<dbReference type="Pfam" id="PF00480">
    <property type="entry name" value="ROK"/>
    <property type="match status" value="1"/>
</dbReference>
<dbReference type="InterPro" id="IPR012318">
    <property type="entry name" value="HTH_CRP"/>
</dbReference>
<name>A0A255XPH7_9PROT</name>
<dbReference type="InterPro" id="IPR000835">
    <property type="entry name" value="HTH_MarR-typ"/>
</dbReference>
<comment type="caution">
    <text evidence="4">The sequence shown here is derived from an EMBL/GenBank/DDBJ whole genome shotgun (WGS) entry which is preliminary data.</text>
</comment>
<dbReference type="GO" id="GO:0003677">
    <property type="term" value="F:DNA binding"/>
    <property type="evidence" value="ECO:0007669"/>
    <property type="project" value="InterPro"/>
</dbReference>
<organism evidence="4 5">
    <name type="scientific">Elstera cyanobacteriorum</name>
    <dbReference type="NCBI Taxonomy" id="2022747"/>
    <lineage>
        <taxon>Bacteria</taxon>
        <taxon>Pseudomonadati</taxon>
        <taxon>Pseudomonadota</taxon>
        <taxon>Alphaproteobacteria</taxon>
        <taxon>Rhodospirillales</taxon>
        <taxon>Rhodospirillaceae</taxon>
        <taxon>Elstera</taxon>
    </lineage>
</organism>
<dbReference type="Proteomes" id="UP000216361">
    <property type="component" value="Unassembled WGS sequence"/>
</dbReference>
<keyword evidence="4" id="KW-0418">Kinase</keyword>
<evidence type="ECO:0000313" key="5">
    <source>
        <dbReference type="Proteomes" id="UP000216361"/>
    </source>
</evidence>
<dbReference type="Gene3D" id="1.10.10.10">
    <property type="entry name" value="Winged helix-like DNA-binding domain superfamily/Winged helix DNA-binding domain"/>
    <property type="match status" value="1"/>
</dbReference>
<dbReference type="InterPro" id="IPR000600">
    <property type="entry name" value="ROK"/>
</dbReference>
<feature type="region of interest" description="Disordered" evidence="2">
    <location>
        <begin position="1"/>
        <end position="22"/>
    </location>
</feature>
<dbReference type="InterPro" id="IPR043129">
    <property type="entry name" value="ATPase_NBD"/>
</dbReference>
<dbReference type="SMART" id="SM00419">
    <property type="entry name" value="HTH_CRP"/>
    <property type="match status" value="1"/>
</dbReference>
<evidence type="ECO:0000256" key="2">
    <source>
        <dbReference type="SAM" id="MobiDB-lite"/>
    </source>
</evidence>
<feature type="compositionally biased region" description="Polar residues" evidence="2">
    <location>
        <begin position="1"/>
        <end position="10"/>
    </location>
</feature>